<accession>A0AAP5AHW7</accession>
<gene>
    <name evidence="2" type="ORF">QE424_002238</name>
</gene>
<evidence type="ECO:0000313" key="3">
    <source>
        <dbReference type="Proteomes" id="UP001226084"/>
    </source>
</evidence>
<dbReference type="GO" id="GO:0009882">
    <property type="term" value="F:blue light photoreceptor activity"/>
    <property type="evidence" value="ECO:0007669"/>
    <property type="project" value="InterPro"/>
</dbReference>
<proteinExistence type="predicted"/>
<dbReference type="EMBL" id="JAUTAS010000001">
    <property type="protein sequence ID" value="MDQ1109079.1"/>
    <property type="molecule type" value="Genomic_DNA"/>
</dbReference>
<dbReference type="GO" id="GO:0071949">
    <property type="term" value="F:FAD binding"/>
    <property type="evidence" value="ECO:0007669"/>
    <property type="project" value="InterPro"/>
</dbReference>
<dbReference type="SUPFAM" id="SSF54975">
    <property type="entry name" value="Acylphosphatase/BLUF domain-like"/>
    <property type="match status" value="1"/>
</dbReference>
<dbReference type="Pfam" id="PF04940">
    <property type="entry name" value="BLUF"/>
    <property type="match status" value="1"/>
</dbReference>
<dbReference type="InterPro" id="IPR036046">
    <property type="entry name" value="Acylphosphatase-like_dom_sf"/>
</dbReference>
<evidence type="ECO:0000259" key="1">
    <source>
        <dbReference type="PROSITE" id="PS50925"/>
    </source>
</evidence>
<evidence type="ECO:0000313" key="2">
    <source>
        <dbReference type="EMBL" id="MDQ1109079.1"/>
    </source>
</evidence>
<reference evidence="2" key="1">
    <citation type="submission" date="2023-07" db="EMBL/GenBank/DDBJ databases">
        <title>Functional and genomic diversity of the sorghum phyllosphere microbiome.</title>
        <authorList>
            <person name="Shade A."/>
        </authorList>
    </citation>
    <scope>NUCLEOTIDE SEQUENCE</scope>
    <source>
        <strain evidence="2">SORGH_AS_0457</strain>
    </source>
</reference>
<name>A0AAP5AHW7_9GAMM</name>
<dbReference type="PROSITE" id="PS50925">
    <property type="entry name" value="BLUF"/>
    <property type="match status" value="1"/>
</dbReference>
<dbReference type="Proteomes" id="UP001226084">
    <property type="component" value="Unassembled WGS sequence"/>
</dbReference>
<dbReference type="AlphaFoldDB" id="A0AAP5AHW7"/>
<organism evidence="2 3">
    <name type="scientific">Stenotrophomonas rhizophila</name>
    <dbReference type="NCBI Taxonomy" id="216778"/>
    <lineage>
        <taxon>Bacteria</taxon>
        <taxon>Pseudomonadati</taxon>
        <taxon>Pseudomonadota</taxon>
        <taxon>Gammaproteobacteria</taxon>
        <taxon>Lysobacterales</taxon>
        <taxon>Lysobacteraceae</taxon>
        <taxon>Stenotrophomonas</taxon>
    </lineage>
</organism>
<sequence length="151" mass="16392">MALQAFAYVSEAVDGIDGPGIDRILAEASNFNRVAGVTSVLMFDGRRFLQYIEGPDDGVAPVEQRVINARSHQQMRELARGEVGTRHFPRWTMASARIDPDVMSAIIEADWMGFAASAPVDGQRRVGFARLLEVWTGVSGELEPAAVTLGS</sequence>
<comment type="caution">
    <text evidence="2">The sequence shown here is derived from an EMBL/GenBank/DDBJ whole genome shotgun (WGS) entry which is preliminary data.</text>
</comment>
<dbReference type="SMART" id="SM01034">
    <property type="entry name" value="BLUF"/>
    <property type="match status" value="1"/>
</dbReference>
<feature type="domain" description="BLUF" evidence="1">
    <location>
        <begin position="3"/>
        <end position="94"/>
    </location>
</feature>
<protein>
    <recommendedName>
        <fullName evidence="1">BLUF domain-containing protein</fullName>
    </recommendedName>
</protein>
<dbReference type="KEGG" id="srh:BAY15_1519"/>
<dbReference type="RefSeq" id="WP_068850783.1">
    <property type="nucleotide sequence ID" value="NZ_CP016294.1"/>
</dbReference>
<dbReference type="Gene3D" id="3.30.70.100">
    <property type="match status" value="1"/>
</dbReference>
<dbReference type="InterPro" id="IPR007024">
    <property type="entry name" value="BLUF_domain"/>
</dbReference>